<evidence type="ECO:0000256" key="1">
    <source>
        <dbReference type="PROSITE-ProRule" id="PRU00330"/>
    </source>
</evidence>
<gene>
    <name evidence="3" type="ORF">C3747_174g58</name>
</gene>
<accession>A0A2V2W5G2</accession>
<dbReference type="SMART" id="SM00884">
    <property type="entry name" value="Cullin_Nedd8"/>
    <property type="match status" value="1"/>
</dbReference>
<evidence type="ECO:0000313" key="3">
    <source>
        <dbReference type="EMBL" id="PWV03585.1"/>
    </source>
</evidence>
<dbReference type="PANTHER" id="PTHR11932">
    <property type="entry name" value="CULLIN"/>
    <property type="match status" value="1"/>
</dbReference>
<dbReference type="GO" id="GO:0006511">
    <property type="term" value="P:ubiquitin-dependent protein catabolic process"/>
    <property type="evidence" value="ECO:0007669"/>
    <property type="project" value="InterPro"/>
</dbReference>
<dbReference type="InterPro" id="IPR036317">
    <property type="entry name" value="Cullin_homology_sf"/>
</dbReference>
<feature type="domain" description="Cullin family profile" evidence="2">
    <location>
        <begin position="634"/>
        <end position="893"/>
    </location>
</feature>
<dbReference type="VEuPathDB" id="TriTrypDB:TcCL_ESM08749"/>
<dbReference type="VEuPathDB" id="TriTrypDB:Tc_MARK_1603"/>
<dbReference type="PROSITE" id="PS50069">
    <property type="entry name" value="CULLIN_2"/>
    <property type="match status" value="1"/>
</dbReference>
<dbReference type="VEuPathDB" id="TriTrypDB:TcCLB.507395.20"/>
<protein>
    <recommendedName>
        <fullName evidence="2">Cullin family profile domain-containing protein</fullName>
    </recommendedName>
</protein>
<dbReference type="VEuPathDB" id="TriTrypDB:TcYC6_0106160"/>
<evidence type="ECO:0000313" key="4">
    <source>
        <dbReference type="Proteomes" id="UP000246078"/>
    </source>
</evidence>
<dbReference type="AlphaFoldDB" id="A0A2V2W5G2"/>
<dbReference type="VEuPathDB" id="TriTrypDB:BCY84_00326"/>
<comment type="caution">
    <text evidence="3">The sequence shown here is derived from an EMBL/GenBank/DDBJ whole genome shotgun (WGS) entry which is preliminary data.</text>
</comment>
<dbReference type="VEuPathDB" id="TriTrypDB:TcCLB.505075.10"/>
<dbReference type="Gene3D" id="3.30.230.130">
    <property type="entry name" value="Cullin, Chain C, Domain 2"/>
    <property type="match status" value="1"/>
</dbReference>
<comment type="similarity">
    <text evidence="1">Belongs to the cullin family.</text>
</comment>
<dbReference type="InterPro" id="IPR036390">
    <property type="entry name" value="WH_DNA-bd_sf"/>
</dbReference>
<dbReference type="VEuPathDB" id="TriTrypDB:C3747_174g58"/>
<dbReference type="EMBL" id="PRFC01000174">
    <property type="protein sequence ID" value="PWV03585.1"/>
    <property type="molecule type" value="Genomic_DNA"/>
</dbReference>
<organism evidence="3 4">
    <name type="scientific">Trypanosoma cruzi</name>
    <dbReference type="NCBI Taxonomy" id="5693"/>
    <lineage>
        <taxon>Eukaryota</taxon>
        <taxon>Discoba</taxon>
        <taxon>Euglenozoa</taxon>
        <taxon>Kinetoplastea</taxon>
        <taxon>Metakinetoplastina</taxon>
        <taxon>Trypanosomatida</taxon>
        <taxon>Trypanosomatidae</taxon>
        <taxon>Trypanosoma</taxon>
        <taxon>Schizotrypanum</taxon>
    </lineage>
</organism>
<dbReference type="VEuPathDB" id="TriTrypDB:C4B63_218g24"/>
<dbReference type="VEuPathDB" id="TriTrypDB:TCSYLVIO_002892"/>
<proteinExistence type="inferred from homology"/>
<dbReference type="VEuPathDB" id="TriTrypDB:TcBrA4_0032920"/>
<dbReference type="Pfam" id="PF10557">
    <property type="entry name" value="Cullin_Nedd8"/>
    <property type="match status" value="1"/>
</dbReference>
<dbReference type="GO" id="GO:0031625">
    <property type="term" value="F:ubiquitin protein ligase binding"/>
    <property type="evidence" value="ECO:0007669"/>
    <property type="project" value="InterPro"/>
</dbReference>
<reference evidence="3 4" key="1">
    <citation type="journal article" date="2018" name="Microb. Genom.">
        <title>Expanding an expanded genome: long-read sequencing of Trypanosoma cruzi.</title>
        <authorList>
            <person name="Berna L."/>
            <person name="Rodriguez M."/>
            <person name="Chiribao M.L."/>
            <person name="Parodi-Talice A."/>
            <person name="Pita S."/>
            <person name="Rijo G."/>
            <person name="Alvarez-Valin F."/>
            <person name="Robello C."/>
        </authorList>
    </citation>
    <scope>NUCLEOTIDE SEQUENCE [LARGE SCALE GENOMIC DNA]</scope>
    <source>
        <strain evidence="3 4">TCC</strain>
    </source>
</reference>
<dbReference type="SUPFAM" id="SSF46785">
    <property type="entry name" value="Winged helix' DNA-binding domain"/>
    <property type="match status" value="1"/>
</dbReference>
<dbReference type="Proteomes" id="UP000246078">
    <property type="component" value="Unassembled WGS sequence"/>
</dbReference>
<dbReference type="InterPro" id="IPR016158">
    <property type="entry name" value="Cullin_homology"/>
</dbReference>
<dbReference type="Gene3D" id="1.10.10.10">
    <property type="entry name" value="Winged helix-like DNA-binding domain superfamily/Winged helix DNA-binding domain"/>
    <property type="match status" value="1"/>
</dbReference>
<dbReference type="InterPro" id="IPR045093">
    <property type="entry name" value="Cullin"/>
</dbReference>
<dbReference type="VEuPathDB" id="TriTrypDB:TcG_09478"/>
<sequence>MAAGCSAMRCPCLFSLPHSLRLQHSVSLALFYFSLHSVQAVLVSGLFSARIKFVKRRRRRGWKKHQRTTMVEESCKYEEKEDERDRPCEEVVAASRLREAYAAVDRESFGALGVQALSPRIPCASSLLETFPSLRELFTVTLNLEVLLRRREKDALRTIREKHLKWYKRIFHTLHGVHDIHVLLRYWVKGMVLYEFCEINRHMEKEDDEEEEEINNDTGRQNCERGGVMRAADYAMELREALRRFPKLVAFLFLSKSQEYWAQTLSEVIREDVGSSLSDGLKLNVLQRLLMKVLQCQRQRRYGVLRCEHFGTVHPHCHNNGNPLHVVEEVRQKLTVGNPSVDISELIQLFSHPARDAEERLVITVLQSVVHGCRGFFQREALLSLLEPGISEESRHVFLLKIWPQYWKNELEVMRELPAVEEACVKGILVKLVFFWETGNDVSVQETSNAPCGLRPYYIFHLMRATLQPLLDALFALDAAAEESETRSTLELLLDIANSMACIEAPPRRTLRLWDQVGAGAALPNSIPREVGYVVMADVCRAFLEVRLPTAVDHFLSGGEIPEEQRWPRLITYLIRTEHVFHRLCEMRLLKAKLLDNCSAVPCFYGIAKNAIANQLQRKRSADLFVETLLGIMQAYLLHGSHEEAEVRRVGGGGRAKTVVVSLHNEDEVMSAVRLAFSVSSIDRFLRLYKELLAYRLLFYAVGRARDGSVDAMEARREKLQTEKLVCEYLHELLPLERNAIQQMIQMCMDMETGKNAPEGYDPQALQPEQCGHGAETVTVRPTLRLLSRLAWPSYPLLTDVPQPLHNAMDQFARFYHAQYSNRRVVWLRTSMETITFTVAYPQAGKVIVGSLELFNIFQFLSEAGTSGTTWTLLAQRIGKDKTLLQRGLKKLIHDGFFKIQMGSGEESVALNAAFKSHKPRYNFLQPPPRVGALLEENGIINEEVHRSRIASIQAVIIKHMKSVRTCLYDELFCWTRQQNPQFQLQNSDFKLALEMLIEKEFVQRDPSQKQRFVYKA</sequence>
<evidence type="ECO:0000259" key="2">
    <source>
        <dbReference type="PROSITE" id="PS50069"/>
    </source>
</evidence>
<dbReference type="VEuPathDB" id="TriTrypDB:TcCLB.510087.10"/>
<dbReference type="VEuPathDB" id="TriTrypDB:TCDM_11716"/>
<dbReference type="InterPro" id="IPR019559">
    <property type="entry name" value="Cullin_neddylation_domain"/>
</dbReference>
<dbReference type="InterPro" id="IPR036388">
    <property type="entry name" value="WH-like_DNA-bd_sf"/>
</dbReference>
<name>A0A2V2W5G2_TRYCR</name>
<dbReference type="SUPFAM" id="SSF75632">
    <property type="entry name" value="Cullin homology domain"/>
    <property type="match status" value="1"/>
</dbReference>